<dbReference type="Pfam" id="PF05225">
    <property type="entry name" value="HTH_psq"/>
    <property type="match status" value="1"/>
</dbReference>
<gene>
    <name evidence="2" type="ORF">CVLEPA_LOCUS28917</name>
</gene>
<dbReference type="InterPro" id="IPR007889">
    <property type="entry name" value="HTH_Psq"/>
</dbReference>
<keyword evidence="3" id="KW-1185">Reference proteome</keyword>
<reference evidence="2 3" key="1">
    <citation type="submission" date="2024-02" db="EMBL/GenBank/DDBJ databases">
        <authorList>
            <person name="Daric V."/>
            <person name="Darras S."/>
        </authorList>
    </citation>
    <scope>NUCLEOTIDE SEQUENCE [LARGE SCALE GENOMIC DNA]</scope>
</reference>
<dbReference type="InterPro" id="IPR009057">
    <property type="entry name" value="Homeodomain-like_sf"/>
</dbReference>
<sequence>MARDLVTPVGEGGVKRTNGVEVWLNGRKEFYCITTPRNRQRTSTQQSWTQEAMTIAIRAVNEKRMGYHKASKEYGVPKMTLIRRVQGDNINATGSKKGLGRFHSTFSEAQEKELVAHVLELELRFFGVTRKHLQSLAFELAEKNHIKHLLS</sequence>
<comment type="caution">
    <text evidence="2">The sequence shown here is derived from an EMBL/GenBank/DDBJ whole genome shotgun (WGS) entry which is preliminary data.</text>
</comment>
<dbReference type="Proteomes" id="UP001642483">
    <property type="component" value="Unassembled WGS sequence"/>
</dbReference>
<accession>A0ABP0GVB8</accession>
<evidence type="ECO:0000259" key="1">
    <source>
        <dbReference type="Pfam" id="PF05225"/>
    </source>
</evidence>
<dbReference type="Gene3D" id="1.10.10.60">
    <property type="entry name" value="Homeodomain-like"/>
    <property type="match status" value="1"/>
</dbReference>
<organism evidence="2 3">
    <name type="scientific">Clavelina lepadiformis</name>
    <name type="common">Light-bulb sea squirt</name>
    <name type="synonym">Ascidia lepadiformis</name>
    <dbReference type="NCBI Taxonomy" id="159417"/>
    <lineage>
        <taxon>Eukaryota</taxon>
        <taxon>Metazoa</taxon>
        <taxon>Chordata</taxon>
        <taxon>Tunicata</taxon>
        <taxon>Ascidiacea</taxon>
        <taxon>Aplousobranchia</taxon>
        <taxon>Clavelinidae</taxon>
        <taxon>Clavelina</taxon>
    </lineage>
</organism>
<name>A0ABP0GVB8_CLALP</name>
<dbReference type="SUPFAM" id="SSF46689">
    <property type="entry name" value="Homeodomain-like"/>
    <property type="match status" value="1"/>
</dbReference>
<dbReference type="EMBL" id="CAWYQH010000152">
    <property type="protein sequence ID" value="CAK8695676.1"/>
    <property type="molecule type" value="Genomic_DNA"/>
</dbReference>
<proteinExistence type="predicted"/>
<feature type="domain" description="HTH psq-type" evidence="1">
    <location>
        <begin position="49"/>
        <end position="87"/>
    </location>
</feature>
<protein>
    <recommendedName>
        <fullName evidence="1">HTH psq-type domain-containing protein</fullName>
    </recommendedName>
</protein>
<evidence type="ECO:0000313" key="3">
    <source>
        <dbReference type="Proteomes" id="UP001642483"/>
    </source>
</evidence>
<evidence type="ECO:0000313" key="2">
    <source>
        <dbReference type="EMBL" id="CAK8695676.1"/>
    </source>
</evidence>